<gene>
    <name evidence="2" type="ORF">STAS_32379</name>
</gene>
<comment type="caution">
    <text evidence="2">The sequence shown here is derived from an EMBL/GenBank/DDBJ whole genome shotgun (WGS) entry which is preliminary data.</text>
</comment>
<dbReference type="OrthoDB" id="852297at2759"/>
<evidence type="ECO:0000313" key="3">
    <source>
        <dbReference type="Proteomes" id="UP000325081"/>
    </source>
</evidence>
<feature type="compositionally biased region" description="Basic residues" evidence="1">
    <location>
        <begin position="52"/>
        <end position="63"/>
    </location>
</feature>
<name>A0A5A7RE81_STRAF</name>
<reference evidence="3" key="1">
    <citation type="journal article" date="2019" name="Curr. Biol.">
        <title>Genome Sequence of Striga asiatica Provides Insight into the Evolution of Plant Parasitism.</title>
        <authorList>
            <person name="Yoshida S."/>
            <person name="Kim S."/>
            <person name="Wafula E.K."/>
            <person name="Tanskanen J."/>
            <person name="Kim Y.M."/>
            <person name="Honaas L."/>
            <person name="Yang Z."/>
            <person name="Spallek T."/>
            <person name="Conn C.E."/>
            <person name="Ichihashi Y."/>
            <person name="Cheong K."/>
            <person name="Cui S."/>
            <person name="Der J.P."/>
            <person name="Gundlach H."/>
            <person name="Jiao Y."/>
            <person name="Hori C."/>
            <person name="Ishida J.K."/>
            <person name="Kasahara H."/>
            <person name="Kiba T."/>
            <person name="Kim M.S."/>
            <person name="Koo N."/>
            <person name="Laohavisit A."/>
            <person name="Lee Y.H."/>
            <person name="Lumba S."/>
            <person name="McCourt P."/>
            <person name="Mortimer J.C."/>
            <person name="Mutuku J.M."/>
            <person name="Nomura T."/>
            <person name="Sasaki-Sekimoto Y."/>
            <person name="Seto Y."/>
            <person name="Wang Y."/>
            <person name="Wakatake T."/>
            <person name="Sakakibara H."/>
            <person name="Demura T."/>
            <person name="Yamaguchi S."/>
            <person name="Yoneyama K."/>
            <person name="Manabe R.I."/>
            <person name="Nelson D.C."/>
            <person name="Schulman A.H."/>
            <person name="Timko M.P."/>
            <person name="dePamphilis C.W."/>
            <person name="Choi D."/>
            <person name="Shirasu K."/>
        </authorList>
    </citation>
    <scope>NUCLEOTIDE SEQUENCE [LARGE SCALE GENOMIC DNA]</scope>
    <source>
        <strain evidence="3">cv. UVA1</strain>
    </source>
</reference>
<keyword evidence="3" id="KW-1185">Reference proteome</keyword>
<feature type="region of interest" description="Disordered" evidence="1">
    <location>
        <begin position="43"/>
        <end position="110"/>
    </location>
</feature>
<dbReference type="Proteomes" id="UP000325081">
    <property type="component" value="Unassembled WGS sequence"/>
</dbReference>
<dbReference type="EMBL" id="BKCP01011514">
    <property type="protein sequence ID" value="GER54761.1"/>
    <property type="molecule type" value="Genomic_DNA"/>
</dbReference>
<evidence type="ECO:0000256" key="1">
    <source>
        <dbReference type="SAM" id="MobiDB-lite"/>
    </source>
</evidence>
<dbReference type="AlphaFoldDB" id="A0A5A7RE81"/>
<protein>
    <submittedName>
        <fullName evidence="2">Mutator-like transposase</fullName>
    </submittedName>
</protein>
<accession>A0A5A7RE81</accession>
<organism evidence="2 3">
    <name type="scientific">Striga asiatica</name>
    <name type="common">Asiatic witchweed</name>
    <name type="synonym">Buchnera asiatica</name>
    <dbReference type="NCBI Taxonomy" id="4170"/>
    <lineage>
        <taxon>Eukaryota</taxon>
        <taxon>Viridiplantae</taxon>
        <taxon>Streptophyta</taxon>
        <taxon>Embryophyta</taxon>
        <taxon>Tracheophyta</taxon>
        <taxon>Spermatophyta</taxon>
        <taxon>Magnoliopsida</taxon>
        <taxon>eudicotyledons</taxon>
        <taxon>Gunneridae</taxon>
        <taxon>Pentapetalae</taxon>
        <taxon>asterids</taxon>
        <taxon>lamiids</taxon>
        <taxon>Lamiales</taxon>
        <taxon>Orobanchaceae</taxon>
        <taxon>Buchnereae</taxon>
        <taxon>Striga</taxon>
    </lineage>
</organism>
<proteinExistence type="predicted"/>
<sequence>MPGRPKLERKKALEEETKCVSKLKRFGLQMRCQKCLQIGHNKRSCKNETAPRPHKRKIGRPRTKATSCPPENELHHAVDVGQSRSYASTQVKKKKTPMRRNPSQSAVVGKQKIYKERAMVC</sequence>
<evidence type="ECO:0000313" key="2">
    <source>
        <dbReference type="EMBL" id="GER54761.1"/>
    </source>
</evidence>